<dbReference type="Proteomes" id="UP001180825">
    <property type="component" value="Unassembled WGS sequence"/>
</dbReference>
<dbReference type="Pfam" id="PF21841">
    <property type="entry name" value="DUF6900"/>
    <property type="match status" value="1"/>
</dbReference>
<dbReference type="RefSeq" id="WP_310332851.1">
    <property type="nucleotide sequence ID" value="NZ_JAVDXV010000012.1"/>
</dbReference>
<proteinExistence type="predicted"/>
<name>A0ABU2AF49_9BURK</name>
<reference evidence="2 3" key="1">
    <citation type="submission" date="2023-07" db="EMBL/GenBank/DDBJ databases">
        <title>Sorghum-associated microbial communities from plants grown in Nebraska, USA.</title>
        <authorList>
            <person name="Schachtman D."/>
        </authorList>
    </citation>
    <scope>NUCLEOTIDE SEQUENCE [LARGE SCALE GENOMIC DNA]</scope>
    <source>
        <strain evidence="2 3">BE316</strain>
    </source>
</reference>
<organism evidence="2 3">
    <name type="scientific">Roseateles asaccharophilus</name>
    <dbReference type="NCBI Taxonomy" id="582607"/>
    <lineage>
        <taxon>Bacteria</taxon>
        <taxon>Pseudomonadati</taxon>
        <taxon>Pseudomonadota</taxon>
        <taxon>Betaproteobacteria</taxon>
        <taxon>Burkholderiales</taxon>
        <taxon>Sphaerotilaceae</taxon>
        <taxon>Roseateles</taxon>
    </lineage>
</organism>
<protein>
    <recommendedName>
        <fullName evidence="1">DUF6900 domain-containing protein</fullName>
    </recommendedName>
</protein>
<keyword evidence="3" id="KW-1185">Reference proteome</keyword>
<gene>
    <name evidence="2" type="ORF">J2X21_005011</name>
</gene>
<evidence type="ECO:0000313" key="2">
    <source>
        <dbReference type="EMBL" id="MDR7335844.1"/>
    </source>
</evidence>
<feature type="domain" description="DUF6900" evidence="1">
    <location>
        <begin position="128"/>
        <end position="176"/>
    </location>
</feature>
<accession>A0ABU2AF49</accession>
<evidence type="ECO:0000313" key="3">
    <source>
        <dbReference type="Proteomes" id="UP001180825"/>
    </source>
</evidence>
<dbReference type="EMBL" id="JAVDXV010000012">
    <property type="protein sequence ID" value="MDR7335844.1"/>
    <property type="molecule type" value="Genomic_DNA"/>
</dbReference>
<evidence type="ECO:0000259" key="1">
    <source>
        <dbReference type="Pfam" id="PF21841"/>
    </source>
</evidence>
<comment type="caution">
    <text evidence="2">The sequence shown here is derived from an EMBL/GenBank/DDBJ whole genome shotgun (WGS) entry which is preliminary data.</text>
</comment>
<dbReference type="InterPro" id="IPR054195">
    <property type="entry name" value="DUF6900"/>
</dbReference>
<sequence>MNPLSSDVVAELRLQLHDFMLGFARMDATGMARLDRPDWALAARIEQLRRHPLVSTLDDEVLAAIASHALDPNVEGRYLMARLRESEEEARLEARAETSACMPAAAAPAAIDAPRRVDLPPTVIDMMEETVALIARKQLGFLVLHARNSDRLDFRDCSVWSVRDALIEAYEEGWHAAA</sequence>